<keyword evidence="2" id="KW-0732">Signal</keyword>
<keyword evidence="4" id="KW-1185">Reference proteome</keyword>
<protein>
    <recommendedName>
        <fullName evidence="5">Secreted protein</fullName>
    </recommendedName>
</protein>
<evidence type="ECO:0008006" key="5">
    <source>
        <dbReference type="Google" id="ProtNLM"/>
    </source>
</evidence>
<name>A0A8K0R9K2_9PLEO</name>
<dbReference type="Proteomes" id="UP000813461">
    <property type="component" value="Unassembled WGS sequence"/>
</dbReference>
<evidence type="ECO:0000313" key="3">
    <source>
        <dbReference type="EMBL" id="KAH7090754.1"/>
    </source>
</evidence>
<dbReference type="EMBL" id="JAGMVJ010000005">
    <property type="protein sequence ID" value="KAH7090754.1"/>
    <property type="molecule type" value="Genomic_DNA"/>
</dbReference>
<feature type="chain" id="PRO_5035420945" description="Secreted protein" evidence="2">
    <location>
        <begin position="21"/>
        <end position="145"/>
    </location>
</feature>
<accession>A0A8K0R9K2</accession>
<reference evidence="3" key="1">
    <citation type="journal article" date="2021" name="Nat. Commun.">
        <title>Genetic determinants of endophytism in the Arabidopsis root mycobiome.</title>
        <authorList>
            <person name="Mesny F."/>
            <person name="Miyauchi S."/>
            <person name="Thiergart T."/>
            <person name="Pickel B."/>
            <person name="Atanasova L."/>
            <person name="Karlsson M."/>
            <person name="Huettel B."/>
            <person name="Barry K.W."/>
            <person name="Haridas S."/>
            <person name="Chen C."/>
            <person name="Bauer D."/>
            <person name="Andreopoulos W."/>
            <person name="Pangilinan J."/>
            <person name="LaButti K."/>
            <person name="Riley R."/>
            <person name="Lipzen A."/>
            <person name="Clum A."/>
            <person name="Drula E."/>
            <person name="Henrissat B."/>
            <person name="Kohler A."/>
            <person name="Grigoriev I.V."/>
            <person name="Martin F.M."/>
            <person name="Hacquard S."/>
        </authorList>
    </citation>
    <scope>NUCLEOTIDE SEQUENCE</scope>
    <source>
        <strain evidence="3">MPI-SDFR-AT-0120</strain>
    </source>
</reference>
<feature type="region of interest" description="Disordered" evidence="1">
    <location>
        <begin position="121"/>
        <end position="145"/>
    </location>
</feature>
<sequence>MRSYIAIFAAFAMLFAFAQAECCDQTDGLSGHCDDGTDSTPCCANGKCNIFCCNCDDGCRKETYDGCVAIATRRYGPYSGCNFCPFPFGATPCLGTAVCQEEFDDAMASCKSRFPQSKRTINPASALTPMKRQSGRGDLLHGRQG</sequence>
<proteinExistence type="predicted"/>
<evidence type="ECO:0000256" key="2">
    <source>
        <dbReference type="SAM" id="SignalP"/>
    </source>
</evidence>
<dbReference type="AlphaFoldDB" id="A0A8K0R9K2"/>
<dbReference type="Gene3D" id="3.30.70.2800">
    <property type="match status" value="1"/>
</dbReference>
<comment type="caution">
    <text evidence="3">The sequence shown here is derived from an EMBL/GenBank/DDBJ whole genome shotgun (WGS) entry which is preliminary data.</text>
</comment>
<feature type="signal peptide" evidence="2">
    <location>
        <begin position="1"/>
        <end position="20"/>
    </location>
</feature>
<evidence type="ECO:0000256" key="1">
    <source>
        <dbReference type="SAM" id="MobiDB-lite"/>
    </source>
</evidence>
<gene>
    <name evidence="3" type="ORF">FB567DRAFT_546915</name>
</gene>
<dbReference type="OrthoDB" id="3799936at2759"/>
<organism evidence="3 4">
    <name type="scientific">Paraphoma chrysanthemicola</name>
    <dbReference type="NCBI Taxonomy" id="798071"/>
    <lineage>
        <taxon>Eukaryota</taxon>
        <taxon>Fungi</taxon>
        <taxon>Dikarya</taxon>
        <taxon>Ascomycota</taxon>
        <taxon>Pezizomycotina</taxon>
        <taxon>Dothideomycetes</taxon>
        <taxon>Pleosporomycetidae</taxon>
        <taxon>Pleosporales</taxon>
        <taxon>Pleosporineae</taxon>
        <taxon>Phaeosphaeriaceae</taxon>
        <taxon>Paraphoma</taxon>
    </lineage>
</organism>
<evidence type="ECO:0000313" key="4">
    <source>
        <dbReference type="Proteomes" id="UP000813461"/>
    </source>
</evidence>